<feature type="binding site" evidence="9">
    <location>
        <position position="88"/>
    </location>
    <ligand>
        <name>substrate</name>
    </ligand>
</feature>
<dbReference type="RefSeq" id="WP_101028921.1">
    <property type="nucleotide sequence ID" value="NZ_CABMMZ010000041.1"/>
</dbReference>
<reference evidence="11" key="1">
    <citation type="journal article" date="2018" name="Environ. Microbiol.">
        <title>Sporulation capability and amylosome conservation among diverse human colonic and rumen isolates of the keystone starch-degrader Ruminococcus bromii.</title>
        <authorList>
            <person name="Mukhopadhya I."/>
            <person name="Morais S."/>
            <person name="Laverde-Gomez J."/>
            <person name="Sheridan P.O."/>
            <person name="Walker A.W."/>
            <person name="Kelly W."/>
            <person name="Klieve A.V."/>
            <person name="Ouwerkerk D."/>
            <person name="Duncan S.H."/>
            <person name="Louis P."/>
            <person name="Koropatkin N."/>
            <person name="Cockburn D."/>
            <person name="Kibler R."/>
            <person name="Cooper P.J."/>
            <person name="Sandoval C."/>
            <person name="Crost E."/>
            <person name="Juge N."/>
            <person name="Bayer E.A."/>
            <person name="Flint H.J."/>
        </authorList>
    </citation>
    <scope>NUCLEOTIDE SEQUENCE [LARGE SCALE GENOMIC DNA]</scope>
    <source>
        <strain evidence="11">ATCC 27255</strain>
    </source>
</reference>
<comment type="subcellular location">
    <subcellularLocation>
        <location evidence="9">Cytoplasm</location>
    </subcellularLocation>
</comment>
<protein>
    <recommendedName>
        <fullName evidence="9">Phosphopantetheine adenylyltransferase</fullName>
        <ecNumber evidence="9">2.7.7.3</ecNumber>
    </recommendedName>
    <alternativeName>
        <fullName evidence="9">Dephospho-CoA pyrophosphorylase</fullName>
    </alternativeName>
    <alternativeName>
        <fullName evidence="9">Pantetheine-phosphate adenylyltransferase</fullName>
        <shortName evidence="9">PPAT</shortName>
    </alternativeName>
</protein>
<dbReference type="EMBL" id="NNSR01000041">
    <property type="protein sequence ID" value="PKD31229.1"/>
    <property type="molecule type" value="Genomic_DNA"/>
</dbReference>
<feature type="binding site" evidence="9">
    <location>
        <position position="18"/>
    </location>
    <ligand>
        <name>ATP</name>
        <dbReference type="ChEBI" id="CHEBI:30616"/>
    </ligand>
</feature>
<evidence type="ECO:0000256" key="7">
    <source>
        <dbReference type="ARBA" id="ARBA00022993"/>
    </source>
</evidence>
<organism evidence="11 12">
    <name type="scientific">Ruminococcus bromii</name>
    <dbReference type="NCBI Taxonomy" id="40518"/>
    <lineage>
        <taxon>Bacteria</taxon>
        <taxon>Bacillati</taxon>
        <taxon>Bacillota</taxon>
        <taxon>Clostridia</taxon>
        <taxon>Eubacteriales</taxon>
        <taxon>Oscillospiraceae</taxon>
        <taxon>Ruminococcus</taxon>
    </lineage>
</organism>
<dbReference type="InterPro" id="IPR001980">
    <property type="entry name" value="PPAT"/>
</dbReference>
<dbReference type="Pfam" id="PF01467">
    <property type="entry name" value="CTP_transf_like"/>
    <property type="match status" value="1"/>
</dbReference>
<dbReference type="UniPathway" id="UPA00241">
    <property type="reaction ID" value="UER00355"/>
</dbReference>
<keyword evidence="3 9" id="KW-0548">Nucleotidyltransferase</keyword>
<dbReference type="SUPFAM" id="SSF52374">
    <property type="entry name" value="Nucleotidylyl transferase"/>
    <property type="match status" value="1"/>
</dbReference>
<comment type="caution">
    <text evidence="11">The sequence shown here is derived from an EMBL/GenBank/DDBJ whole genome shotgun (WGS) entry which is preliminary data.</text>
</comment>
<proteinExistence type="inferred from homology"/>
<comment type="catalytic activity">
    <reaction evidence="8 9">
        <text>(R)-4'-phosphopantetheine + ATP + H(+) = 3'-dephospho-CoA + diphosphate</text>
        <dbReference type="Rhea" id="RHEA:19801"/>
        <dbReference type="ChEBI" id="CHEBI:15378"/>
        <dbReference type="ChEBI" id="CHEBI:30616"/>
        <dbReference type="ChEBI" id="CHEBI:33019"/>
        <dbReference type="ChEBI" id="CHEBI:57328"/>
        <dbReference type="ChEBI" id="CHEBI:61723"/>
        <dbReference type="EC" id="2.7.7.3"/>
    </reaction>
</comment>
<dbReference type="EC" id="2.7.7.3" evidence="9"/>
<feature type="binding site" evidence="9">
    <location>
        <position position="42"/>
    </location>
    <ligand>
        <name>substrate</name>
    </ligand>
</feature>
<evidence type="ECO:0000256" key="9">
    <source>
        <dbReference type="HAMAP-Rule" id="MF_00151"/>
    </source>
</evidence>
<dbReference type="Proteomes" id="UP000233425">
    <property type="component" value="Unassembled WGS sequence"/>
</dbReference>
<feature type="domain" description="Cytidyltransferase-like" evidence="10">
    <location>
        <begin position="6"/>
        <end position="134"/>
    </location>
</feature>
<dbReference type="Gene3D" id="3.40.50.620">
    <property type="entry name" value="HUPs"/>
    <property type="match status" value="1"/>
</dbReference>
<dbReference type="PANTHER" id="PTHR21342">
    <property type="entry name" value="PHOSPHOPANTETHEINE ADENYLYLTRANSFERASE"/>
    <property type="match status" value="1"/>
</dbReference>
<keyword evidence="6 9" id="KW-0460">Magnesium</keyword>
<evidence type="ECO:0000256" key="2">
    <source>
        <dbReference type="ARBA" id="ARBA00022679"/>
    </source>
</evidence>
<evidence type="ECO:0000256" key="5">
    <source>
        <dbReference type="ARBA" id="ARBA00022840"/>
    </source>
</evidence>
<evidence type="ECO:0000313" key="12">
    <source>
        <dbReference type="Proteomes" id="UP000233425"/>
    </source>
</evidence>
<keyword evidence="4 9" id="KW-0547">Nucleotide-binding</keyword>
<evidence type="ECO:0000256" key="4">
    <source>
        <dbReference type="ARBA" id="ARBA00022741"/>
    </source>
</evidence>
<dbReference type="NCBIfam" id="TIGR01510">
    <property type="entry name" value="coaD_prev_kdtB"/>
    <property type="match status" value="1"/>
</dbReference>
<accession>A0A2N0UWA1</accession>
<comment type="similarity">
    <text evidence="9">Belongs to the bacterial CoaD family.</text>
</comment>
<keyword evidence="1 9" id="KW-0963">Cytoplasm</keyword>
<comment type="pathway">
    <text evidence="9">Cofactor biosynthesis; coenzyme A biosynthesis; CoA from (R)-pantothenate: step 4/5.</text>
</comment>
<dbReference type="AlphaFoldDB" id="A0A2N0UWA1"/>
<keyword evidence="2 9" id="KW-0808">Transferase</keyword>
<keyword evidence="5 9" id="KW-0067">ATP-binding</keyword>
<dbReference type="InterPro" id="IPR014729">
    <property type="entry name" value="Rossmann-like_a/b/a_fold"/>
</dbReference>
<evidence type="ECO:0000259" key="10">
    <source>
        <dbReference type="Pfam" id="PF01467"/>
    </source>
</evidence>
<dbReference type="GO" id="GO:0005524">
    <property type="term" value="F:ATP binding"/>
    <property type="evidence" value="ECO:0007669"/>
    <property type="project" value="UniProtKB-KW"/>
</dbReference>
<keyword evidence="12" id="KW-1185">Reference proteome</keyword>
<feature type="binding site" evidence="9">
    <location>
        <position position="99"/>
    </location>
    <ligand>
        <name>ATP</name>
        <dbReference type="ChEBI" id="CHEBI:30616"/>
    </ligand>
</feature>
<gene>
    <name evidence="9 11" type="primary">coaD</name>
    <name evidence="11" type="ORF">RBATCC27255_00873</name>
</gene>
<dbReference type="InterPro" id="IPR004821">
    <property type="entry name" value="Cyt_trans-like"/>
</dbReference>
<dbReference type="PRINTS" id="PR01020">
    <property type="entry name" value="LPSBIOSNTHSS"/>
</dbReference>
<feature type="binding site" evidence="9">
    <location>
        <begin position="124"/>
        <end position="130"/>
    </location>
    <ligand>
        <name>ATP</name>
        <dbReference type="ChEBI" id="CHEBI:30616"/>
    </ligand>
</feature>
<evidence type="ECO:0000256" key="8">
    <source>
        <dbReference type="ARBA" id="ARBA00029346"/>
    </source>
</evidence>
<sequence>MNKTVICPGSFDPVTLGHLDIVTRASKLFDRVIVGVLVNSSKSPIFSIEERIELLKEVTGHLDNVEVVGFNGLLAQYCEEHGVDAIVKGLRAVTDFEYEFQMALTNKKLNPNLETLFLTAEADSMYLSSSMVREIASMGGDIRNFVPACIHDRIVERLKNN</sequence>
<dbReference type="GO" id="GO:0015937">
    <property type="term" value="P:coenzyme A biosynthetic process"/>
    <property type="evidence" value="ECO:0007669"/>
    <property type="project" value="UniProtKB-UniRule"/>
</dbReference>
<dbReference type="GO" id="GO:0004595">
    <property type="term" value="F:pantetheine-phosphate adenylyltransferase activity"/>
    <property type="evidence" value="ECO:0007669"/>
    <property type="project" value="UniProtKB-UniRule"/>
</dbReference>
<dbReference type="GO" id="GO:0005737">
    <property type="term" value="C:cytoplasm"/>
    <property type="evidence" value="ECO:0007669"/>
    <property type="project" value="UniProtKB-SubCell"/>
</dbReference>
<dbReference type="HAMAP" id="MF_00151">
    <property type="entry name" value="PPAT_bact"/>
    <property type="match status" value="1"/>
</dbReference>
<feature type="binding site" evidence="9">
    <location>
        <begin position="89"/>
        <end position="91"/>
    </location>
    <ligand>
        <name>ATP</name>
        <dbReference type="ChEBI" id="CHEBI:30616"/>
    </ligand>
</feature>
<evidence type="ECO:0000256" key="3">
    <source>
        <dbReference type="ARBA" id="ARBA00022695"/>
    </source>
</evidence>
<name>A0A2N0UWA1_9FIRM</name>
<comment type="subunit">
    <text evidence="9">Homohexamer.</text>
</comment>
<evidence type="ECO:0000256" key="1">
    <source>
        <dbReference type="ARBA" id="ARBA00022490"/>
    </source>
</evidence>
<keyword evidence="7 9" id="KW-0173">Coenzyme A biosynthesis</keyword>
<feature type="binding site" evidence="9">
    <location>
        <position position="10"/>
    </location>
    <ligand>
        <name>substrate</name>
    </ligand>
</feature>
<evidence type="ECO:0000256" key="6">
    <source>
        <dbReference type="ARBA" id="ARBA00022842"/>
    </source>
</evidence>
<feature type="site" description="Transition state stabilizer" evidence="9">
    <location>
        <position position="18"/>
    </location>
</feature>
<evidence type="ECO:0000313" key="11">
    <source>
        <dbReference type="EMBL" id="PKD31229.1"/>
    </source>
</evidence>
<feature type="binding site" evidence="9">
    <location>
        <begin position="10"/>
        <end position="11"/>
    </location>
    <ligand>
        <name>ATP</name>
        <dbReference type="ChEBI" id="CHEBI:30616"/>
    </ligand>
</feature>
<dbReference type="PANTHER" id="PTHR21342:SF1">
    <property type="entry name" value="PHOSPHOPANTETHEINE ADENYLYLTRANSFERASE"/>
    <property type="match status" value="1"/>
</dbReference>
<comment type="function">
    <text evidence="9">Reversibly transfers an adenylyl group from ATP to 4'-phosphopantetheine, yielding dephospho-CoA (dPCoA) and pyrophosphate.</text>
</comment>
<dbReference type="NCBIfam" id="TIGR00125">
    <property type="entry name" value="cyt_tran_rel"/>
    <property type="match status" value="1"/>
</dbReference>
<comment type="cofactor">
    <cofactor evidence="9">
        <name>Mg(2+)</name>
        <dbReference type="ChEBI" id="CHEBI:18420"/>
    </cofactor>
</comment>
<dbReference type="CDD" id="cd02163">
    <property type="entry name" value="PPAT"/>
    <property type="match status" value="1"/>
</dbReference>
<feature type="binding site" evidence="9">
    <location>
        <position position="74"/>
    </location>
    <ligand>
        <name>substrate</name>
    </ligand>
</feature>